<evidence type="ECO:0000259" key="2">
    <source>
        <dbReference type="Pfam" id="PF13472"/>
    </source>
</evidence>
<accession>A0ABU7ZAV6</accession>
<feature type="chain" id="PRO_5046709348" evidence="1">
    <location>
        <begin position="34"/>
        <end position="291"/>
    </location>
</feature>
<protein>
    <submittedName>
        <fullName evidence="3">SGNH/GDSL hydrolase family protein</fullName>
        <ecNumber evidence="3">3.1.-.-</ecNumber>
    </submittedName>
</protein>
<dbReference type="Pfam" id="PF13472">
    <property type="entry name" value="Lipase_GDSL_2"/>
    <property type="match status" value="1"/>
</dbReference>
<evidence type="ECO:0000313" key="4">
    <source>
        <dbReference type="Proteomes" id="UP001310387"/>
    </source>
</evidence>
<dbReference type="EMBL" id="JBAGLP010000120">
    <property type="protein sequence ID" value="MEG3616677.1"/>
    <property type="molecule type" value="Genomic_DNA"/>
</dbReference>
<keyword evidence="4" id="KW-1185">Reference proteome</keyword>
<gene>
    <name evidence="3" type="ORF">V5O49_16240</name>
</gene>
<dbReference type="Gene3D" id="3.40.50.1110">
    <property type="entry name" value="SGNH hydrolase"/>
    <property type="match status" value="1"/>
</dbReference>
<dbReference type="InterPro" id="IPR013830">
    <property type="entry name" value="SGNH_hydro"/>
</dbReference>
<dbReference type="EC" id="3.1.-.-" evidence="3"/>
<dbReference type="InterPro" id="IPR036514">
    <property type="entry name" value="SGNH_hydro_sf"/>
</dbReference>
<dbReference type="Proteomes" id="UP001310387">
    <property type="component" value="Unassembled WGS sequence"/>
</dbReference>
<sequence>MNASRRARRGPTAWVAALAVGLATLVSAPAATAAPPPDEYVALGDSYAAGSGILPLDPSAPPRCLRATRNYPKLVAGALGADLTDVTCGGAETADLYDRQYRRVPAQLDAVTRKTDLVTVTIGGNDNDVFSGAILACGSLGGLTRGYGSPCEHVYGDYFVDRVEQRTYPAVRQALVDVQRRAPRADVVVVGYPWLLPPQDGCYPELPFAQGDVPYLRDLQATLNGVIERAARETGAVFVDLSVVSEGRDACSGAGTRWVEPLLDGSGVVPLHPNARGEAGMADAVLATLGS</sequence>
<dbReference type="RefSeq" id="WP_332903133.1">
    <property type="nucleotide sequence ID" value="NZ_JBAGLP010000120.1"/>
</dbReference>
<evidence type="ECO:0000313" key="3">
    <source>
        <dbReference type="EMBL" id="MEG3616677.1"/>
    </source>
</evidence>
<dbReference type="SUPFAM" id="SSF52266">
    <property type="entry name" value="SGNH hydrolase"/>
    <property type="match status" value="1"/>
</dbReference>
<reference evidence="3" key="1">
    <citation type="journal article" date="2024" name="Antonie Van Leeuwenhoek">
        <title>Isoptericola haloaureus sp. nov., a dimorphic actinobacterium isolated from mangrove sediments of southeast India, implicating biosaline agricultural significance through nitrogen fixation and salt tolerance genes.</title>
        <authorList>
            <person name="Prathaban M."/>
            <person name="Prathiviraj R."/>
            <person name="Ravichandran M."/>
            <person name="Natarajan S.D."/>
            <person name="Sobanaa M."/>
            <person name="Hari Krishna Kumar S."/>
            <person name="Chandrasekar V."/>
            <person name="Selvin J."/>
        </authorList>
    </citation>
    <scope>NUCLEOTIDE SEQUENCE</scope>
    <source>
        <strain evidence="3">MP1014</strain>
    </source>
</reference>
<feature type="domain" description="SGNH hydrolase-type esterase" evidence="2">
    <location>
        <begin position="42"/>
        <end position="278"/>
    </location>
</feature>
<dbReference type="InterPro" id="IPR037460">
    <property type="entry name" value="SEST-like"/>
</dbReference>
<reference evidence="3" key="2">
    <citation type="submission" date="2024-02" db="EMBL/GenBank/DDBJ databases">
        <authorList>
            <person name="Prathaban M."/>
            <person name="Mythili R."/>
            <person name="Sharmila Devi N."/>
            <person name="Sobanaa M."/>
            <person name="Prathiviraj R."/>
            <person name="Selvin J."/>
        </authorList>
    </citation>
    <scope>NUCLEOTIDE SEQUENCE</scope>
    <source>
        <strain evidence="3">MP1014</strain>
    </source>
</reference>
<dbReference type="PANTHER" id="PTHR37981:SF1">
    <property type="entry name" value="SGNH HYDROLASE-TYPE ESTERASE DOMAIN-CONTAINING PROTEIN"/>
    <property type="match status" value="1"/>
</dbReference>
<proteinExistence type="predicted"/>
<evidence type="ECO:0000256" key="1">
    <source>
        <dbReference type="SAM" id="SignalP"/>
    </source>
</evidence>
<keyword evidence="1" id="KW-0732">Signal</keyword>
<dbReference type="GO" id="GO:0016787">
    <property type="term" value="F:hydrolase activity"/>
    <property type="evidence" value="ECO:0007669"/>
    <property type="project" value="UniProtKB-KW"/>
</dbReference>
<organism evidence="3 4">
    <name type="scientific">Isoptericola haloaureus</name>
    <dbReference type="NCBI Taxonomy" id="1542902"/>
    <lineage>
        <taxon>Bacteria</taxon>
        <taxon>Bacillati</taxon>
        <taxon>Actinomycetota</taxon>
        <taxon>Actinomycetes</taxon>
        <taxon>Micrococcales</taxon>
        <taxon>Promicromonosporaceae</taxon>
        <taxon>Isoptericola</taxon>
    </lineage>
</organism>
<name>A0ABU7ZAV6_9MICO</name>
<feature type="signal peptide" evidence="1">
    <location>
        <begin position="1"/>
        <end position="33"/>
    </location>
</feature>
<dbReference type="PANTHER" id="PTHR37981">
    <property type="entry name" value="LIPASE 2"/>
    <property type="match status" value="1"/>
</dbReference>
<dbReference type="CDD" id="cd01823">
    <property type="entry name" value="SEST_like"/>
    <property type="match status" value="1"/>
</dbReference>
<keyword evidence="3" id="KW-0378">Hydrolase</keyword>
<comment type="caution">
    <text evidence="3">The sequence shown here is derived from an EMBL/GenBank/DDBJ whole genome shotgun (WGS) entry which is preliminary data.</text>
</comment>